<dbReference type="InterPro" id="IPR052043">
    <property type="entry name" value="PolySaccharide_Degr_Enz"/>
</dbReference>
<accession>A0A9P4WJL1</accession>
<dbReference type="Pfam" id="PF07470">
    <property type="entry name" value="Glyco_hydro_88"/>
    <property type="match status" value="1"/>
</dbReference>
<dbReference type="InterPro" id="IPR012341">
    <property type="entry name" value="6hp_glycosidase-like_sf"/>
</dbReference>
<dbReference type="PANTHER" id="PTHR33886">
    <property type="entry name" value="UNSATURATED RHAMNOGALACTURONAN HYDROLASE (EUROFUNG)"/>
    <property type="match status" value="1"/>
</dbReference>
<reference evidence="3" key="1">
    <citation type="submission" date="2019-04" db="EMBL/GenBank/DDBJ databases">
        <title>Sequencing of skin fungus with MAO and IRED activity.</title>
        <authorList>
            <person name="Marsaioli A.J."/>
            <person name="Bonatto J.M.C."/>
            <person name="Reis Junior O."/>
        </authorList>
    </citation>
    <scope>NUCLEOTIDE SEQUENCE</scope>
    <source>
        <strain evidence="3">28M1</strain>
    </source>
</reference>
<dbReference type="EMBL" id="SWKV01000071">
    <property type="protein sequence ID" value="KAF3034149.1"/>
    <property type="molecule type" value="Genomic_DNA"/>
</dbReference>
<evidence type="ECO:0000313" key="4">
    <source>
        <dbReference type="Proteomes" id="UP000758155"/>
    </source>
</evidence>
<comment type="caution">
    <text evidence="3">The sequence shown here is derived from an EMBL/GenBank/DDBJ whole genome shotgun (WGS) entry which is preliminary data.</text>
</comment>
<dbReference type="OrthoDB" id="540611at2759"/>
<sequence>MRLLLTPLTTLLVTTTLAFQNASTSPLSIQMAKSIMSRYEGIYTSSGDSSGPLQAGLVQKTFSSLLSQYRNHTIASTLEDYITQSADSLLPLFANTSSALKYSMDRLSSGNAFIHLSEKTGREEYRKTVDVLYDSVAQNKRNAEGGLWYYVYPNWSYLDGMFSFGPFWALHALTSSPNNASAWRELQHQFNLLAAHCAFSLDGQETGLLVHGYDDSRTAVWANNTLGQSPHVWGRSLGWYVLGLLDTVCTIDEYAAQSTDLSIARSVRDHFVAEFQTRMSAIARAVDPATGAWWQLLDAPGRAGNYIESSGSSMFVWALLKGVRLGYLDNTTYVDVGRRAHGYLRDAFVVDNGNGTLGWNGTVSVCSLNSTASFEYYTTRPILWNSVLGSAAFVGASAEVERLSGC</sequence>
<dbReference type="GO" id="GO:0005975">
    <property type="term" value="P:carbohydrate metabolic process"/>
    <property type="evidence" value="ECO:0007669"/>
    <property type="project" value="InterPro"/>
</dbReference>
<gene>
    <name evidence="3" type="ORF">E8E12_004029</name>
</gene>
<dbReference type="PANTHER" id="PTHR33886:SF11">
    <property type="entry name" value="WALL GLYCOSYL HYDROLASE YTER, PUTATIVE (AFU_ORTHOLOGUE AFUA_2G14630)-RELATED"/>
    <property type="match status" value="1"/>
</dbReference>
<evidence type="ECO:0000256" key="2">
    <source>
        <dbReference type="SAM" id="SignalP"/>
    </source>
</evidence>
<keyword evidence="1" id="KW-0378">Hydrolase</keyword>
<proteinExistence type="predicted"/>
<keyword evidence="2" id="KW-0732">Signal</keyword>
<evidence type="ECO:0008006" key="5">
    <source>
        <dbReference type="Google" id="ProtNLM"/>
    </source>
</evidence>
<keyword evidence="4" id="KW-1185">Reference proteome</keyword>
<dbReference type="InterPro" id="IPR008928">
    <property type="entry name" value="6-hairpin_glycosidase_sf"/>
</dbReference>
<feature type="chain" id="PRO_5040159295" description="Hydrolase" evidence="2">
    <location>
        <begin position="19"/>
        <end position="406"/>
    </location>
</feature>
<evidence type="ECO:0000256" key="1">
    <source>
        <dbReference type="ARBA" id="ARBA00022801"/>
    </source>
</evidence>
<dbReference type="Gene3D" id="1.50.10.10">
    <property type="match status" value="1"/>
</dbReference>
<protein>
    <recommendedName>
        <fullName evidence="5">Hydrolase</fullName>
    </recommendedName>
</protein>
<dbReference type="Proteomes" id="UP000758155">
    <property type="component" value="Unassembled WGS sequence"/>
</dbReference>
<dbReference type="SUPFAM" id="SSF48208">
    <property type="entry name" value="Six-hairpin glycosidases"/>
    <property type="match status" value="1"/>
</dbReference>
<dbReference type="GO" id="GO:0016787">
    <property type="term" value="F:hydrolase activity"/>
    <property type="evidence" value="ECO:0007669"/>
    <property type="project" value="UniProtKB-KW"/>
</dbReference>
<feature type="signal peptide" evidence="2">
    <location>
        <begin position="1"/>
        <end position="18"/>
    </location>
</feature>
<name>A0A9P4WJL1_9PLEO</name>
<dbReference type="AlphaFoldDB" id="A0A9P4WJL1"/>
<dbReference type="InterPro" id="IPR010905">
    <property type="entry name" value="Glyco_hydro_88"/>
</dbReference>
<organism evidence="3 4">
    <name type="scientific">Didymella heteroderae</name>
    <dbReference type="NCBI Taxonomy" id="1769908"/>
    <lineage>
        <taxon>Eukaryota</taxon>
        <taxon>Fungi</taxon>
        <taxon>Dikarya</taxon>
        <taxon>Ascomycota</taxon>
        <taxon>Pezizomycotina</taxon>
        <taxon>Dothideomycetes</taxon>
        <taxon>Pleosporomycetidae</taxon>
        <taxon>Pleosporales</taxon>
        <taxon>Pleosporineae</taxon>
        <taxon>Didymellaceae</taxon>
        <taxon>Didymella</taxon>
    </lineage>
</organism>
<evidence type="ECO:0000313" key="3">
    <source>
        <dbReference type="EMBL" id="KAF3034149.1"/>
    </source>
</evidence>